<evidence type="ECO:0000256" key="1">
    <source>
        <dbReference type="ARBA" id="ARBA00004442"/>
    </source>
</evidence>
<feature type="domain" description="RagB/SusD" evidence="6">
    <location>
        <begin position="306"/>
        <end position="562"/>
    </location>
</feature>
<dbReference type="EMBL" id="FOKV01000003">
    <property type="protein sequence ID" value="SFC21910.1"/>
    <property type="molecule type" value="Genomic_DNA"/>
</dbReference>
<gene>
    <name evidence="8" type="ORF">SAMN04487907_1035</name>
</gene>
<keyword evidence="3" id="KW-0732">Signal</keyword>
<name>A0A1I1HLF3_9FLAO</name>
<evidence type="ECO:0000256" key="4">
    <source>
        <dbReference type="ARBA" id="ARBA00023136"/>
    </source>
</evidence>
<dbReference type="Pfam" id="PF07980">
    <property type="entry name" value="SusD_RagB"/>
    <property type="match status" value="1"/>
</dbReference>
<proteinExistence type="inferred from homology"/>
<dbReference type="InterPro" id="IPR012944">
    <property type="entry name" value="SusD_RagB_dom"/>
</dbReference>
<keyword evidence="5" id="KW-0998">Cell outer membrane</keyword>
<protein>
    <submittedName>
        <fullName evidence="8">Starch-binding associating with outer membrane</fullName>
    </submittedName>
</protein>
<dbReference type="Pfam" id="PF14322">
    <property type="entry name" value="SusD-like_3"/>
    <property type="match status" value="1"/>
</dbReference>
<dbReference type="CDD" id="cd08977">
    <property type="entry name" value="SusD"/>
    <property type="match status" value="1"/>
</dbReference>
<dbReference type="InterPro" id="IPR011990">
    <property type="entry name" value="TPR-like_helical_dom_sf"/>
</dbReference>
<keyword evidence="4" id="KW-0472">Membrane</keyword>
<evidence type="ECO:0000256" key="5">
    <source>
        <dbReference type="ARBA" id="ARBA00023237"/>
    </source>
</evidence>
<dbReference type="PROSITE" id="PS51257">
    <property type="entry name" value="PROKAR_LIPOPROTEIN"/>
    <property type="match status" value="1"/>
</dbReference>
<comment type="similarity">
    <text evidence="2">Belongs to the SusD family.</text>
</comment>
<sequence>MKFNIIYTKILLFSLFGSLILVGCQEDYLEVTPTDRVSDAAILNDSTLFEAYVINRYLGVRLTDKEGDGSRPGFGRGFEYAMWSSLTDESIYNNDDNTWLIQQGQLAPENTGIAGTIWGRSYRSIREVNYALNNIDNLAMSDSKKEVLTAELKFIRAYRYHDLIRNYGEVVLMEDRVVELGDDLTDPSLFEKSTISESLTYTINELNEAINALPENHSNNWQEGRATKGAAMALKARLLLYAASPLYNGETNDAQKWADAANAAQEVMDLGLYSLYPDYQQLFLESAGNSEIIFARYYNLNALHTALEIANGPNGYGGWGGNVPLQNLVDDYEMADGSEFDWNNESHAEEPYQNRDPRFYQTILYNGAEYRGREVETFVPNGLDSPDGPSNWNTSKSGYYLRKFIDEDLPIINPWGVAGTQDWIYIRYGEILLNYAEAQNEAVGPDESVYNALNLIRSRAGMPNLESGLSQSEMREKIRHERRIELAFEEHRYYDVRRWMIADEVENQPAQGMRITRTNGDFNYNTFIALDGKSFNERNYWLPIPRSEILASNNQIEQNPGY</sequence>
<reference evidence="9" key="1">
    <citation type="submission" date="2016-10" db="EMBL/GenBank/DDBJ databases">
        <authorList>
            <person name="Varghese N."/>
            <person name="Submissions S."/>
        </authorList>
    </citation>
    <scope>NUCLEOTIDE SEQUENCE [LARGE SCALE GENOMIC DNA]</scope>
    <source>
        <strain evidence="9">DSM 24499</strain>
    </source>
</reference>
<dbReference type="AlphaFoldDB" id="A0A1I1HLF3"/>
<feature type="domain" description="SusD-like N-terminal" evidence="7">
    <location>
        <begin position="90"/>
        <end position="240"/>
    </location>
</feature>
<dbReference type="OrthoDB" id="5694214at2"/>
<evidence type="ECO:0000259" key="7">
    <source>
        <dbReference type="Pfam" id="PF14322"/>
    </source>
</evidence>
<dbReference type="GO" id="GO:0009279">
    <property type="term" value="C:cell outer membrane"/>
    <property type="evidence" value="ECO:0007669"/>
    <property type="project" value="UniProtKB-SubCell"/>
</dbReference>
<evidence type="ECO:0000313" key="9">
    <source>
        <dbReference type="Proteomes" id="UP000199438"/>
    </source>
</evidence>
<evidence type="ECO:0000259" key="6">
    <source>
        <dbReference type="Pfam" id="PF07980"/>
    </source>
</evidence>
<dbReference type="InterPro" id="IPR033985">
    <property type="entry name" value="SusD-like_N"/>
</dbReference>
<dbReference type="STRING" id="1334022.SAMN04487907_1035"/>
<comment type="subcellular location">
    <subcellularLocation>
        <location evidence="1">Cell outer membrane</location>
    </subcellularLocation>
</comment>
<dbReference type="Proteomes" id="UP000199438">
    <property type="component" value="Unassembled WGS sequence"/>
</dbReference>
<evidence type="ECO:0000313" key="8">
    <source>
        <dbReference type="EMBL" id="SFC21910.1"/>
    </source>
</evidence>
<dbReference type="RefSeq" id="WP_092541573.1">
    <property type="nucleotide sequence ID" value="NZ_FOKV01000003.1"/>
</dbReference>
<organism evidence="8 9">
    <name type="scientific">Zunongwangia mangrovi</name>
    <dbReference type="NCBI Taxonomy" id="1334022"/>
    <lineage>
        <taxon>Bacteria</taxon>
        <taxon>Pseudomonadati</taxon>
        <taxon>Bacteroidota</taxon>
        <taxon>Flavobacteriia</taxon>
        <taxon>Flavobacteriales</taxon>
        <taxon>Flavobacteriaceae</taxon>
        <taxon>Zunongwangia</taxon>
    </lineage>
</organism>
<evidence type="ECO:0000256" key="3">
    <source>
        <dbReference type="ARBA" id="ARBA00022729"/>
    </source>
</evidence>
<accession>A0A1I1HLF3</accession>
<keyword evidence="9" id="KW-1185">Reference proteome</keyword>
<evidence type="ECO:0000256" key="2">
    <source>
        <dbReference type="ARBA" id="ARBA00006275"/>
    </source>
</evidence>
<dbReference type="Gene3D" id="1.25.40.390">
    <property type="match status" value="1"/>
</dbReference>
<dbReference type="SUPFAM" id="SSF48452">
    <property type="entry name" value="TPR-like"/>
    <property type="match status" value="1"/>
</dbReference>